<proteinExistence type="predicted"/>
<dbReference type="AlphaFoldDB" id="A0AA35KNG7"/>
<accession>A0AA35KNG7</accession>
<protein>
    <submittedName>
        <fullName evidence="1">Uncharacterized protein</fullName>
    </submittedName>
</protein>
<sequence length="136" mass="14430">MQGDIASVTQRKAPSLLYRHSACSLAATLFSPQKVLLSAVLTRPHTRLLLPLWEPDSASAVATQGFAQLTGAMKSLLRRGGARLRLGLQGAGHPQSFVPPTKHLASGCCCCYDGRDSERVRALPLAALGGRPNSII</sequence>
<keyword evidence="2" id="KW-1185">Reference proteome</keyword>
<gene>
    <name evidence="1" type="ORF">PODLI_1B014094</name>
</gene>
<dbReference type="Proteomes" id="UP001178461">
    <property type="component" value="Chromosome 7"/>
</dbReference>
<name>A0AA35KNG7_9SAUR</name>
<reference evidence="1" key="1">
    <citation type="submission" date="2022-12" db="EMBL/GenBank/DDBJ databases">
        <authorList>
            <person name="Alioto T."/>
            <person name="Alioto T."/>
            <person name="Gomez Garrido J."/>
        </authorList>
    </citation>
    <scope>NUCLEOTIDE SEQUENCE</scope>
</reference>
<dbReference type="EMBL" id="OX395132">
    <property type="protein sequence ID" value="CAI5780198.1"/>
    <property type="molecule type" value="Genomic_DNA"/>
</dbReference>
<organism evidence="1 2">
    <name type="scientific">Podarcis lilfordi</name>
    <name type="common">Lilford's wall lizard</name>
    <dbReference type="NCBI Taxonomy" id="74358"/>
    <lineage>
        <taxon>Eukaryota</taxon>
        <taxon>Metazoa</taxon>
        <taxon>Chordata</taxon>
        <taxon>Craniata</taxon>
        <taxon>Vertebrata</taxon>
        <taxon>Euteleostomi</taxon>
        <taxon>Lepidosauria</taxon>
        <taxon>Squamata</taxon>
        <taxon>Bifurcata</taxon>
        <taxon>Unidentata</taxon>
        <taxon>Episquamata</taxon>
        <taxon>Laterata</taxon>
        <taxon>Lacertibaenia</taxon>
        <taxon>Lacertidae</taxon>
        <taxon>Podarcis</taxon>
    </lineage>
</organism>
<evidence type="ECO:0000313" key="2">
    <source>
        <dbReference type="Proteomes" id="UP001178461"/>
    </source>
</evidence>
<evidence type="ECO:0000313" key="1">
    <source>
        <dbReference type="EMBL" id="CAI5780198.1"/>
    </source>
</evidence>